<dbReference type="AlphaFoldDB" id="A0A543AQ22"/>
<sequence>MKRKAMVIVGVLVVIGGAIALRNSDGGYEVECHPWRNDYLGRFEQREGPGAASSVVFGRDRIVNGAGRSTGVVHQADGAGTWHVTEDNLVEWTIDGLNVLDTGAQVPWQPSYVAVSVECDNRGRVTRITGNGTDTAPFPSHFDFIRVDDE</sequence>
<dbReference type="RefSeq" id="WP_142033965.1">
    <property type="nucleotide sequence ID" value="NZ_JBHTGS010000002.1"/>
</dbReference>
<keyword evidence="2" id="KW-1185">Reference proteome</keyword>
<dbReference type="InParanoid" id="A0A543AQ22"/>
<dbReference type="EMBL" id="VFOW01000001">
    <property type="protein sequence ID" value="TQL74680.1"/>
    <property type="molecule type" value="Genomic_DNA"/>
</dbReference>
<comment type="caution">
    <text evidence="1">The sequence shown here is derived from an EMBL/GenBank/DDBJ whole genome shotgun (WGS) entry which is preliminary data.</text>
</comment>
<gene>
    <name evidence="1" type="ORF">FB566_0166</name>
</gene>
<reference evidence="1 2" key="1">
    <citation type="submission" date="2019-06" db="EMBL/GenBank/DDBJ databases">
        <title>Sequencing the genomes of 1000 actinobacteria strains.</title>
        <authorList>
            <person name="Klenk H.-P."/>
        </authorList>
    </citation>
    <scope>NUCLEOTIDE SEQUENCE [LARGE SCALE GENOMIC DNA]</scope>
    <source>
        <strain evidence="1 2">DSM 45928</strain>
    </source>
</reference>
<evidence type="ECO:0000313" key="1">
    <source>
        <dbReference type="EMBL" id="TQL74680.1"/>
    </source>
</evidence>
<dbReference type="OrthoDB" id="9856253at2"/>
<name>A0A543AQ22_9ACTN</name>
<organism evidence="1 2">
    <name type="scientific">Stackebrandtia endophytica</name>
    <dbReference type="NCBI Taxonomy" id="1496996"/>
    <lineage>
        <taxon>Bacteria</taxon>
        <taxon>Bacillati</taxon>
        <taxon>Actinomycetota</taxon>
        <taxon>Actinomycetes</taxon>
        <taxon>Glycomycetales</taxon>
        <taxon>Glycomycetaceae</taxon>
        <taxon>Stackebrandtia</taxon>
    </lineage>
</organism>
<evidence type="ECO:0000313" key="2">
    <source>
        <dbReference type="Proteomes" id="UP000317043"/>
    </source>
</evidence>
<accession>A0A543AQ22</accession>
<proteinExistence type="predicted"/>
<dbReference type="Proteomes" id="UP000317043">
    <property type="component" value="Unassembled WGS sequence"/>
</dbReference>
<protein>
    <submittedName>
        <fullName evidence="1">Uncharacterized protein</fullName>
    </submittedName>
</protein>